<organism evidence="2 3">
    <name type="scientific">Amycolatopsis minnesotensis</name>
    <dbReference type="NCBI Taxonomy" id="337894"/>
    <lineage>
        <taxon>Bacteria</taxon>
        <taxon>Bacillati</taxon>
        <taxon>Actinomycetota</taxon>
        <taxon>Actinomycetes</taxon>
        <taxon>Pseudonocardiales</taxon>
        <taxon>Pseudonocardiaceae</taxon>
        <taxon>Amycolatopsis</taxon>
    </lineage>
</organism>
<name>A0ABP5BBF1_9PSEU</name>
<proteinExistence type="predicted"/>
<evidence type="ECO:0000256" key="1">
    <source>
        <dbReference type="SAM" id="MobiDB-lite"/>
    </source>
</evidence>
<sequence>MRKGCLLAIVLVGVLVAGVVIVWTSSDRSRPAPGCSVTAAPGDGRPEFTFTPDGMGYAATITAVGTKLGMPEHATTIALATALQESGLRNLPGGDRDSIGLFQQRPSQGWGKPDQLKDPVYAATAFYKRLAALPGWADLPVTVAAQAVQRSGAPDAYAQWEPTARAAAAALTGQHPAALTCHDLKLGPPAADLVSTANNELGTAALSGTHPSARGWALSSWLVAHAAAFGVDQVSFEGRTWTAESGGWSGTPQPGAALSLHRAAPAPPS</sequence>
<evidence type="ECO:0000313" key="3">
    <source>
        <dbReference type="Proteomes" id="UP001501116"/>
    </source>
</evidence>
<evidence type="ECO:0000313" key="2">
    <source>
        <dbReference type="EMBL" id="GAA1939504.1"/>
    </source>
</evidence>
<feature type="region of interest" description="Disordered" evidence="1">
    <location>
        <begin position="243"/>
        <end position="269"/>
    </location>
</feature>
<comment type="caution">
    <text evidence="2">The sequence shown here is derived from an EMBL/GenBank/DDBJ whole genome shotgun (WGS) entry which is preliminary data.</text>
</comment>
<dbReference type="EMBL" id="BAAANN010000001">
    <property type="protein sequence ID" value="GAA1939504.1"/>
    <property type="molecule type" value="Genomic_DNA"/>
</dbReference>
<accession>A0ABP5BBF1</accession>
<gene>
    <name evidence="2" type="ORF">GCM10009754_03270</name>
</gene>
<keyword evidence="3" id="KW-1185">Reference proteome</keyword>
<dbReference type="RefSeq" id="WP_344412528.1">
    <property type="nucleotide sequence ID" value="NZ_BAAANN010000001.1"/>
</dbReference>
<protein>
    <submittedName>
        <fullName evidence="2">Uncharacterized protein</fullName>
    </submittedName>
</protein>
<reference evidence="3" key="1">
    <citation type="journal article" date="2019" name="Int. J. Syst. Evol. Microbiol.">
        <title>The Global Catalogue of Microorganisms (GCM) 10K type strain sequencing project: providing services to taxonomists for standard genome sequencing and annotation.</title>
        <authorList>
            <consortium name="The Broad Institute Genomics Platform"/>
            <consortium name="The Broad Institute Genome Sequencing Center for Infectious Disease"/>
            <person name="Wu L."/>
            <person name="Ma J."/>
        </authorList>
    </citation>
    <scope>NUCLEOTIDE SEQUENCE [LARGE SCALE GENOMIC DNA]</scope>
    <source>
        <strain evidence="3">JCM 14545</strain>
    </source>
</reference>
<dbReference type="Proteomes" id="UP001501116">
    <property type="component" value="Unassembled WGS sequence"/>
</dbReference>